<dbReference type="EMBL" id="JASDAP010000023">
    <property type="protein sequence ID" value="KAK1883025.1"/>
    <property type="molecule type" value="Genomic_DNA"/>
</dbReference>
<dbReference type="GO" id="GO:0005737">
    <property type="term" value="C:cytoplasm"/>
    <property type="evidence" value="ECO:0007669"/>
    <property type="project" value="TreeGrafter"/>
</dbReference>
<dbReference type="InterPro" id="IPR002466">
    <property type="entry name" value="A_deamin"/>
</dbReference>
<evidence type="ECO:0000259" key="1">
    <source>
        <dbReference type="PROSITE" id="PS50141"/>
    </source>
</evidence>
<dbReference type="AlphaFoldDB" id="A0AAD9F281"/>
<dbReference type="GO" id="GO:0003725">
    <property type="term" value="F:double-stranded RNA binding"/>
    <property type="evidence" value="ECO:0007669"/>
    <property type="project" value="TreeGrafter"/>
</dbReference>
<dbReference type="PANTHER" id="PTHR10910:SF106">
    <property type="entry name" value="ADENOSINE DEAMINASE DOMAIN-CONTAINING PROTEIN 2"/>
    <property type="match status" value="1"/>
</dbReference>
<reference evidence="2" key="1">
    <citation type="submission" date="2023-04" db="EMBL/GenBank/DDBJ databases">
        <title>Chromosome-level genome of Chaenocephalus aceratus.</title>
        <authorList>
            <person name="Park H."/>
        </authorList>
    </citation>
    <scope>NUCLEOTIDE SEQUENCE</scope>
    <source>
        <strain evidence="2">DE</strain>
        <tissue evidence="2">Muscle</tissue>
    </source>
</reference>
<dbReference type="Pfam" id="PF02137">
    <property type="entry name" value="A_deamin"/>
    <property type="match status" value="1"/>
</dbReference>
<dbReference type="GO" id="GO:0006396">
    <property type="term" value="P:RNA processing"/>
    <property type="evidence" value="ECO:0007669"/>
    <property type="project" value="InterPro"/>
</dbReference>
<dbReference type="Gene3D" id="3.40.395.10">
    <property type="entry name" value="Adenoviral Proteinase, Chain A"/>
    <property type="match status" value="1"/>
</dbReference>
<protein>
    <submittedName>
        <fullName evidence="2">Adenosine deaminase domain containing protein 2</fullName>
    </submittedName>
</protein>
<name>A0AAD9F281_DISEL</name>
<dbReference type="SUPFAM" id="SSF54001">
    <property type="entry name" value="Cysteine proteinases"/>
    <property type="match status" value="1"/>
</dbReference>
<dbReference type="PROSITE" id="PS50141">
    <property type="entry name" value="A_DEAMIN_EDITASE"/>
    <property type="match status" value="1"/>
</dbReference>
<dbReference type="CDD" id="cd09917">
    <property type="entry name" value="F-box_SF"/>
    <property type="match status" value="1"/>
</dbReference>
<evidence type="ECO:0000313" key="3">
    <source>
        <dbReference type="Proteomes" id="UP001228049"/>
    </source>
</evidence>
<comment type="caution">
    <text evidence="2">The sequence shown here is derived from an EMBL/GenBank/DDBJ whole genome shotgun (WGS) entry which is preliminary data.</text>
</comment>
<dbReference type="PANTHER" id="PTHR10910">
    <property type="entry name" value="EUKARYOTE SPECIFIC DSRNA BINDING PROTEIN"/>
    <property type="match status" value="1"/>
</dbReference>
<dbReference type="GO" id="GO:0005730">
    <property type="term" value="C:nucleolus"/>
    <property type="evidence" value="ECO:0007669"/>
    <property type="project" value="TreeGrafter"/>
</dbReference>
<keyword evidence="3" id="KW-1185">Reference proteome</keyword>
<dbReference type="Proteomes" id="UP001228049">
    <property type="component" value="Unassembled WGS sequence"/>
</dbReference>
<dbReference type="SMART" id="SM00552">
    <property type="entry name" value="ADEAMc"/>
    <property type="match status" value="1"/>
</dbReference>
<dbReference type="GO" id="GO:0003726">
    <property type="term" value="F:double-stranded RNA adenosine deaminase activity"/>
    <property type="evidence" value="ECO:0007669"/>
    <property type="project" value="TreeGrafter"/>
</dbReference>
<sequence>MLTRKADFIKHLALCKAKHSAITPIIPDPSTPIIPDPSTPIIPDPAIPIIPDPTIHIIPDPAIPIIPGGKMQRVPVEPGLPRQICGNDCGIFMLMYTLSIVTSAGFEFQEMEMPLIRKWWCLLLMERFEIQGHGQRFAFWTLEARSLLEGTLQPVFRVPRQSARMDISQEKLPEGIIRRILRFVVLEDGDPAICTLALTCKNLNYIVSQGSFQKEAHFNWLDTDRGRAFYSDAAGLRKDLPASFDQVKEALLYEEGDGPKNTKTSVTKLNNKLPFGNILSGDEDEYSDDEHAALSLRCLSPVELLYSDEEVILDQIKDPNPDESTRTEVWKTDLHKNHMAALSSEMFDNLLKMCPDFHGCKSHMAAFVLIREVLDTAGRPCEHYTLVALGAGRSSCSKWLCYNGTMVHDCHAIIIARRALKRFLFKQLLLFFDADPKAKENCVLERSADGYQLQLKSNTSLHLYINQCPEGAAKNLYFKGPSNDNWTSMKLQYHSKGLLAPVAYLDPSHWGAKVCCMSGSDKLCSWTVTGVQGALLSHFLQPVYITSTVLGGQKFFYEEVSNITNMRLGDGWEDILPSSYKKKHNIFFLCGDYVGPAVISPKHDSLSVNWCLGDKDVEVLDSSDGRIVDGSPSVSGPDFSSRLCKRALYRYFLRAAEISGKSYLLNLPYHSVKMEAVAYQTVKDLVKERFLSNHAGPWNSKMLVDCFSV</sequence>
<feature type="domain" description="A to I editase" evidence="1">
    <location>
        <begin position="388"/>
        <end position="701"/>
    </location>
</feature>
<gene>
    <name evidence="2" type="ORF">KUDE01_023801</name>
</gene>
<evidence type="ECO:0000313" key="2">
    <source>
        <dbReference type="EMBL" id="KAK1883025.1"/>
    </source>
</evidence>
<accession>A0AAD9F281</accession>
<dbReference type="GO" id="GO:0006382">
    <property type="term" value="P:adenosine to inosine editing"/>
    <property type="evidence" value="ECO:0007669"/>
    <property type="project" value="TreeGrafter"/>
</dbReference>
<proteinExistence type="predicted"/>
<dbReference type="InterPro" id="IPR038765">
    <property type="entry name" value="Papain-like_cys_pep_sf"/>
</dbReference>
<dbReference type="GO" id="GO:0008251">
    <property type="term" value="F:tRNA-specific adenosine deaminase activity"/>
    <property type="evidence" value="ECO:0007669"/>
    <property type="project" value="TreeGrafter"/>
</dbReference>
<organism evidence="2 3">
    <name type="scientific">Dissostichus eleginoides</name>
    <name type="common">Patagonian toothfish</name>
    <name type="synonym">Dissostichus amissus</name>
    <dbReference type="NCBI Taxonomy" id="100907"/>
    <lineage>
        <taxon>Eukaryota</taxon>
        <taxon>Metazoa</taxon>
        <taxon>Chordata</taxon>
        <taxon>Craniata</taxon>
        <taxon>Vertebrata</taxon>
        <taxon>Euteleostomi</taxon>
        <taxon>Actinopterygii</taxon>
        <taxon>Neopterygii</taxon>
        <taxon>Teleostei</taxon>
        <taxon>Neoteleostei</taxon>
        <taxon>Acanthomorphata</taxon>
        <taxon>Eupercaria</taxon>
        <taxon>Perciformes</taxon>
        <taxon>Notothenioidei</taxon>
        <taxon>Nototheniidae</taxon>
        <taxon>Dissostichus</taxon>
    </lineage>
</organism>